<organism evidence="1 2">
    <name type="scientific">Bauhinia variegata</name>
    <name type="common">Purple orchid tree</name>
    <name type="synonym">Phanera variegata</name>
    <dbReference type="NCBI Taxonomy" id="167791"/>
    <lineage>
        <taxon>Eukaryota</taxon>
        <taxon>Viridiplantae</taxon>
        <taxon>Streptophyta</taxon>
        <taxon>Embryophyta</taxon>
        <taxon>Tracheophyta</taxon>
        <taxon>Spermatophyta</taxon>
        <taxon>Magnoliopsida</taxon>
        <taxon>eudicotyledons</taxon>
        <taxon>Gunneridae</taxon>
        <taxon>Pentapetalae</taxon>
        <taxon>rosids</taxon>
        <taxon>fabids</taxon>
        <taxon>Fabales</taxon>
        <taxon>Fabaceae</taxon>
        <taxon>Cercidoideae</taxon>
        <taxon>Cercideae</taxon>
        <taxon>Bauhiniinae</taxon>
        <taxon>Bauhinia</taxon>
    </lineage>
</organism>
<comment type="caution">
    <text evidence="1">The sequence shown here is derived from an EMBL/GenBank/DDBJ whole genome shotgun (WGS) entry which is preliminary data.</text>
</comment>
<dbReference type="EMBL" id="CM039431">
    <property type="protein sequence ID" value="KAI4336359.1"/>
    <property type="molecule type" value="Genomic_DNA"/>
</dbReference>
<evidence type="ECO:0000313" key="1">
    <source>
        <dbReference type="EMBL" id="KAI4336359.1"/>
    </source>
</evidence>
<gene>
    <name evidence="1" type="ORF">L6164_014895</name>
</gene>
<proteinExistence type="predicted"/>
<evidence type="ECO:0000313" key="2">
    <source>
        <dbReference type="Proteomes" id="UP000828941"/>
    </source>
</evidence>
<keyword evidence="2" id="KW-1185">Reference proteome</keyword>
<dbReference type="Proteomes" id="UP000828941">
    <property type="component" value="Chromosome 6"/>
</dbReference>
<name>A0ACB9NIZ3_BAUVA</name>
<protein>
    <submittedName>
        <fullName evidence="1">Uncharacterized protein</fullName>
    </submittedName>
</protein>
<accession>A0ACB9NIZ3</accession>
<reference evidence="1 2" key="1">
    <citation type="journal article" date="2022" name="DNA Res.">
        <title>Chromosomal-level genome assembly of the orchid tree Bauhinia variegata (Leguminosae; Cercidoideae) supports the allotetraploid origin hypothesis of Bauhinia.</title>
        <authorList>
            <person name="Zhong Y."/>
            <person name="Chen Y."/>
            <person name="Zheng D."/>
            <person name="Pang J."/>
            <person name="Liu Y."/>
            <person name="Luo S."/>
            <person name="Meng S."/>
            <person name="Qian L."/>
            <person name="Wei D."/>
            <person name="Dai S."/>
            <person name="Zhou R."/>
        </authorList>
    </citation>
    <scope>NUCLEOTIDE SEQUENCE [LARGE SCALE GENOMIC DNA]</scope>
    <source>
        <strain evidence="1">BV-YZ2020</strain>
    </source>
</reference>
<sequence>MFSITYYASNTRLFQLALCMTFGGNAISFMVYLAPLPTFYLVYKKKSTEAFQSIPYVVALFSSMLWIYYALVKKDDSLLLITINSFGCVIESIYLAIFLFYAPNKARLSTIKLLLVLNVFGFGAMLLSTLYLTEGTKRLHVIGWICLVFNICVFAAPLGILRRVIKTKSVEYVPLSLSFFLTLNAVMRFFNGLFLKGYYIALPNIVGLTFGMIQMVLYAMYRKSTPVQDQKLPEHKGDIENGVVNVVTDEKLEVSTQPCDIEIAEKKQDQAADQTGNEKTEENKNEEKRGEGFPQEQGVSCQVRLTLDCTARLVPLRLSLSLSLSPVRVRFVKQV</sequence>